<evidence type="ECO:0000259" key="2">
    <source>
        <dbReference type="Pfam" id="PF00156"/>
    </source>
</evidence>
<comment type="caution">
    <text evidence="3">The sequence shown here is derived from an EMBL/GenBank/DDBJ whole genome shotgun (WGS) entry which is preliminary data.</text>
</comment>
<comment type="similarity">
    <text evidence="1">Belongs to the ComF/GntX family.</text>
</comment>
<name>A0A4R3VWN7_9SPHI</name>
<keyword evidence="4" id="KW-1185">Reference proteome</keyword>
<sequence length="159" mass="17706">MLHLAKSSRVESLLHSLKYKNQPEIGHFLGRRYAQSIKEVLQDVDMIVPIPIHPSKLRKRGYNQAAEFAKGLSEGLEIPVNTTLIIRKVLSVSQTEKSRNERYDNVAEVFSLLPYISDLKDVHILLVDDVLTTGATIAEADNLFVEAGAKVSIVTIARA</sequence>
<dbReference type="Pfam" id="PF00156">
    <property type="entry name" value="Pribosyltran"/>
    <property type="match status" value="1"/>
</dbReference>
<dbReference type="InterPro" id="IPR000836">
    <property type="entry name" value="PRTase_dom"/>
</dbReference>
<dbReference type="PANTHER" id="PTHR47505">
    <property type="entry name" value="DNA UTILIZATION PROTEIN YHGH"/>
    <property type="match status" value="1"/>
</dbReference>
<evidence type="ECO:0000256" key="1">
    <source>
        <dbReference type="ARBA" id="ARBA00008007"/>
    </source>
</evidence>
<dbReference type="Proteomes" id="UP000295197">
    <property type="component" value="Unassembled WGS sequence"/>
</dbReference>
<dbReference type="CDD" id="cd06223">
    <property type="entry name" value="PRTases_typeI"/>
    <property type="match status" value="1"/>
</dbReference>
<dbReference type="EMBL" id="SMBZ01000026">
    <property type="protein sequence ID" value="TCV11858.1"/>
    <property type="molecule type" value="Genomic_DNA"/>
</dbReference>
<dbReference type="OrthoDB" id="9779910at2"/>
<evidence type="ECO:0000313" key="4">
    <source>
        <dbReference type="Proteomes" id="UP000295197"/>
    </source>
</evidence>
<dbReference type="SUPFAM" id="SSF53271">
    <property type="entry name" value="PRTase-like"/>
    <property type="match status" value="1"/>
</dbReference>
<proteinExistence type="inferred from homology"/>
<evidence type="ECO:0000313" key="3">
    <source>
        <dbReference type="EMBL" id="TCV11858.1"/>
    </source>
</evidence>
<dbReference type="PANTHER" id="PTHR47505:SF1">
    <property type="entry name" value="DNA UTILIZATION PROTEIN YHGH"/>
    <property type="match status" value="1"/>
</dbReference>
<dbReference type="RefSeq" id="WP_132778016.1">
    <property type="nucleotide sequence ID" value="NZ_SMBZ01000026.1"/>
</dbReference>
<reference evidence="3 4" key="1">
    <citation type="submission" date="2019-03" db="EMBL/GenBank/DDBJ databases">
        <title>Genomic Encyclopedia of Type Strains, Phase IV (KMG-IV): sequencing the most valuable type-strain genomes for metagenomic binning, comparative biology and taxonomic classification.</title>
        <authorList>
            <person name="Goeker M."/>
        </authorList>
    </citation>
    <scope>NUCLEOTIDE SEQUENCE [LARGE SCALE GENOMIC DNA]</scope>
    <source>
        <strain evidence="3 4">DSM 22362</strain>
    </source>
</reference>
<dbReference type="InterPro" id="IPR029057">
    <property type="entry name" value="PRTase-like"/>
</dbReference>
<dbReference type="InterPro" id="IPR051910">
    <property type="entry name" value="ComF/GntX_DNA_util-trans"/>
</dbReference>
<dbReference type="AlphaFoldDB" id="A0A4R3VWN7"/>
<protein>
    <submittedName>
        <fullName evidence="3">ComF family protein</fullName>
    </submittedName>
</protein>
<feature type="domain" description="Phosphoribosyltransferase" evidence="2">
    <location>
        <begin position="65"/>
        <end position="157"/>
    </location>
</feature>
<dbReference type="Gene3D" id="3.40.50.2020">
    <property type="match status" value="1"/>
</dbReference>
<organism evidence="3 4">
    <name type="scientific">Sphingobacterium alimentarium</name>
    <dbReference type="NCBI Taxonomy" id="797292"/>
    <lineage>
        <taxon>Bacteria</taxon>
        <taxon>Pseudomonadati</taxon>
        <taxon>Bacteroidota</taxon>
        <taxon>Sphingobacteriia</taxon>
        <taxon>Sphingobacteriales</taxon>
        <taxon>Sphingobacteriaceae</taxon>
        <taxon>Sphingobacterium</taxon>
    </lineage>
</organism>
<accession>A0A4R3VWN7</accession>
<gene>
    <name evidence="3" type="ORF">EDC17_102641</name>
</gene>